<accession>A0A172Q0D2</accession>
<evidence type="ECO:0008006" key="3">
    <source>
        <dbReference type="Google" id="ProtNLM"/>
    </source>
</evidence>
<name>A0A172Q0D2_9CAUD</name>
<dbReference type="PROSITE" id="PS51257">
    <property type="entry name" value="PROKAR_LIPOPROTEIN"/>
    <property type="match status" value="1"/>
</dbReference>
<gene>
    <name evidence="1" type="ORF">ME3_159</name>
</gene>
<evidence type="ECO:0000313" key="1">
    <source>
        <dbReference type="EMBL" id="AND75320.1"/>
    </source>
</evidence>
<organism evidence="1 2">
    <name type="scientific">Acinetobacter phage vB_AbaM_ME3</name>
    <dbReference type="NCBI Taxonomy" id="1837876"/>
    <lineage>
        <taxon>Viruses</taxon>
        <taxon>Duplodnaviria</taxon>
        <taxon>Heunggongvirae</taxon>
        <taxon>Uroviricota</taxon>
        <taxon>Caudoviricetes</taxon>
        <taxon>Metrivirus</taxon>
        <taxon>Metrivirus ME3</taxon>
    </lineage>
</organism>
<keyword evidence="2" id="KW-1185">Reference proteome</keyword>
<protein>
    <recommendedName>
        <fullName evidence="3">Lipoprotein</fullName>
    </recommendedName>
</protein>
<reference evidence="2" key="1">
    <citation type="submission" date="2016-03" db="EMBL/GenBank/DDBJ databases">
        <title>Characterization of Acinetobacter baumannii phage vB_AbaM_ME3.</title>
        <authorList>
            <person name="Buttimer C.T.H."/>
            <person name="Elbreki M."/>
            <person name="Coffey A."/>
        </authorList>
    </citation>
    <scope>NUCLEOTIDE SEQUENCE [LARGE SCALE GENOMIC DNA]</scope>
</reference>
<dbReference type="EMBL" id="KU935715">
    <property type="protein sequence ID" value="AND75320.1"/>
    <property type="molecule type" value="Genomic_DNA"/>
</dbReference>
<evidence type="ECO:0000313" key="2">
    <source>
        <dbReference type="Proteomes" id="UP000225947"/>
    </source>
</evidence>
<proteinExistence type="predicted"/>
<sequence length="109" mass="12411">MNLFKLLLCSFFLLISSACVYKENSPECSQTNPICYKNQYLTIAKLDRTTHNVDLVDSYGTSLGTFKIYSNDFWACYRGCRSVGDSFLFSIKYKYVNPTTKTIIGVSPK</sequence>
<dbReference type="Proteomes" id="UP000225947">
    <property type="component" value="Segment"/>
</dbReference>